<evidence type="ECO:0000313" key="3">
    <source>
        <dbReference type="Proteomes" id="UP000029492"/>
    </source>
</evidence>
<dbReference type="InterPro" id="IPR004165">
    <property type="entry name" value="CoA_trans_fam_I"/>
</dbReference>
<reference evidence="2 3" key="1">
    <citation type="journal article" date="2014" name="PLoS ONE">
        <title>Genome Information of Methylobacterium oryzae, a Plant-Probiotic Methylotroph in the Phyllosphere.</title>
        <authorList>
            <person name="Kwak M.J."/>
            <person name="Jeong H."/>
            <person name="Madhaiyan M."/>
            <person name="Lee Y."/>
            <person name="Sa T.M."/>
            <person name="Oh T.K."/>
            <person name="Kim J.F."/>
        </authorList>
    </citation>
    <scope>NUCLEOTIDE SEQUENCE [LARGE SCALE GENOMIC DNA]</scope>
    <source>
        <strain evidence="2 3">CBMB20</strain>
    </source>
</reference>
<dbReference type="AlphaFoldDB" id="A0A089NXP4"/>
<dbReference type="SUPFAM" id="SSF100950">
    <property type="entry name" value="NagB/RpiA/CoA transferase-like"/>
    <property type="match status" value="2"/>
</dbReference>
<evidence type="ECO:0000256" key="1">
    <source>
        <dbReference type="SAM" id="MobiDB-lite"/>
    </source>
</evidence>
<dbReference type="eggNOG" id="COG4670">
    <property type="taxonomic scope" value="Bacteria"/>
</dbReference>
<dbReference type="GO" id="GO:0008410">
    <property type="term" value="F:CoA-transferase activity"/>
    <property type="evidence" value="ECO:0007669"/>
    <property type="project" value="InterPro"/>
</dbReference>
<dbReference type="GeneID" id="96602746"/>
<feature type="region of interest" description="Disordered" evidence="1">
    <location>
        <begin position="637"/>
        <end position="670"/>
    </location>
</feature>
<dbReference type="KEGG" id="mor:MOC_2838"/>
<organism evidence="2 3">
    <name type="scientific">Methylobacterium oryzae CBMB20</name>
    <dbReference type="NCBI Taxonomy" id="693986"/>
    <lineage>
        <taxon>Bacteria</taxon>
        <taxon>Pseudomonadati</taxon>
        <taxon>Pseudomonadota</taxon>
        <taxon>Alphaproteobacteria</taxon>
        <taxon>Hyphomicrobiales</taxon>
        <taxon>Methylobacteriaceae</taxon>
        <taxon>Methylobacterium</taxon>
    </lineage>
</organism>
<sequence length="670" mass="71954">MGSLKNKIVSADEAVAILQDGDMVAVSGFVGIGTPDELILALARRFESGAGPHGLGLMFAAAPGDGKERGLNRLALPGLVRRVVGGHWALVPKLGAMAVEGLIEAYNLPLGVVSHLYREIAAHTPGHITKVGLRTFVDPRLEGGKLNAVTHEDLVSVVELGGESWLHYKAFPINVALIRGTTADPAGNITMEREALTLDNLAAAMAAKNSGGFVIAQVERLAEAGSLNPREVQVPGVLVDCVVLSQPENHRQTYGTPYNHAFTGRQRVPLDRIAPMALDARKVIARRCAFELPPGGVVNLGIGMPEGVAAVAAEERVLKYLTLTAEPGVIGGLPQGGLDFGAALNPAAVLHQNQQFDFYDGGGLDLACLGLAQCDAEGNVNVSRFGKRLAGAGGFINISQNAKSLVFAGTFTADGLKVAVEDGGIRILTEGRSRKFIAAVEQVTFSGAYAAERGQPVLYVTERCVFRRTRAGMELVEVAPGIDVARDILGQMGFAPIVQDPKPMDPRLFREAVMALEPWLLGLSLSERISYDPERNILFSNLEGFQVRTIDDVELVRREYERACQEIGRKVHLIANYDGFEIDPTVSDAYFSAIAYLENRYYETASRYTTSAFLRLKLGASLASRDLAPHVFETKAEAQARNTAQSVPLKPRPGLSQPDRSQPPKEPLDA</sequence>
<keyword evidence="3" id="KW-1185">Reference proteome</keyword>
<dbReference type="Pfam" id="PF01144">
    <property type="entry name" value="CoA_trans"/>
    <property type="match status" value="1"/>
</dbReference>
<dbReference type="HOGENOM" id="CLU_026774_4_0_5"/>
<dbReference type="STRING" id="693986.MOC_2838"/>
<dbReference type="Proteomes" id="UP000029492">
    <property type="component" value="Chromosome"/>
</dbReference>
<dbReference type="PANTHER" id="PTHR43293:SF1">
    <property type="entry name" value="ACETATE COA-TRANSFERASE YDIF"/>
    <property type="match status" value="1"/>
</dbReference>
<dbReference type="InterPro" id="IPR037171">
    <property type="entry name" value="NagB/RpiA_transferase-like"/>
</dbReference>
<dbReference type="RefSeq" id="WP_043387975.1">
    <property type="nucleotide sequence ID" value="NZ_CP003811.1"/>
</dbReference>
<evidence type="ECO:0000313" key="2">
    <source>
        <dbReference type="EMBL" id="AIQ90593.1"/>
    </source>
</evidence>
<keyword evidence="2" id="KW-0808">Transferase</keyword>
<dbReference type="Gene3D" id="3.40.1080.10">
    <property type="entry name" value="Glutaconate Coenzyme A-transferase"/>
    <property type="match status" value="2"/>
</dbReference>
<accession>A0A089NXP4</accession>
<dbReference type="SMART" id="SM00882">
    <property type="entry name" value="CoA_trans"/>
    <property type="match status" value="2"/>
</dbReference>
<dbReference type="EMBL" id="CP003811">
    <property type="protein sequence ID" value="AIQ90593.1"/>
    <property type="molecule type" value="Genomic_DNA"/>
</dbReference>
<protein>
    <submittedName>
        <fullName evidence="2">Coenzyme A transferase</fullName>
    </submittedName>
</protein>
<gene>
    <name evidence="2" type="ORF">MOC_2838</name>
</gene>
<dbReference type="PANTHER" id="PTHR43293">
    <property type="entry name" value="ACETATE COA-TRANSFERASE YDIF"/>
    <property type="match status" value="1"/>
</dbReference>
<name>A0A089NXP4_9HYPH</name>
<proteinExistence type="predicted"/>